<feature type="compositionally biased region" description="Basic and acidic residues" evidence="2">
    <location>
        <begin position="265"/>
        <end position="280"/>
    </location>
</feature>
<organism evidence="4 5">
    <name type="scientific">Durusdinium trenchii</name>
    <dbReference type="NCBI Taxonomy" id="1381693"/>
    <lineage>
        <taxon>Eukaryota</taxon>
        <taxon>Sar</taxon>
        <taxon>Alveolata</taxon>
        <taxon>Dinophyceae</taxon>
        <taxon>Suessiales</taxon>
        <taxon>Symbiodiniaceae</taxon>
        <taxon>Durusdinium</taxon>
    </lineage>
</organism>
<evidence type="ECO:0000259" key="3">
    <source>
        <dbReference type="PROSITE" id="PS50103"/>
    </source>
</evidence>
<dbReference type="PROSITE" id="PS50103">
    <property type="entry name" value="ZF_C3H1"/>
    <property type="match status" value="1"/>
</dbReference>
<evidence type="ECO:0000313" key="4">
    <source>
        <dbReference type="EMBL" id="CAK9002957.1"/>
    </source>
</evidence>
<keyword evidence="5" id="KW-1185">Reference proteome</keyword>
<feature type="compositionally biased region" description="Basic and acidic residues" evidence="2">
    <location>
        <begin position="309"/>
        <end position="324"/>
    </location>
</feature>
<gene>
    <name evidence="4" type="ORF">SCF082_LOCUS7550</name>
</gene>
<reference evidence="4 5" key="1">
    <citation type="submission" date="2024-02" db="EMBL/GenBank/DDBJ databases">
        <authorList>
            <person name="Chen Y."/>
            <person name="Shah S."/>
            <person name="Dougan E. K."/>
            <person name="Thang M."/>
            <person name="Chan C."/>
        </authorList>
    </citation>
    <scope>NUCLEOTIDE SEQUENCE [LARGE SCALE GENOMIC DNA]</scope>
</reference>
<keyword evidence="1" id="KW-0863">Zinc-finger</keyword>
<keyword evidence="1" id="KW-0479">Metal-binding</keyword>
<proteinExistence type="predicted"/>
<sequence length="378" mass="41908">MAPLSGLSGSSRVLAADPVVGAPKKPRLNCAATPVHSLQSAEEKERSKWADRLRIIAGKAGAHAEINRCVLGGDASARDERALRSLVFQTGAFRTIRQNVLVWEKMERWALDHSCTVYPLTTEVFTRYCVWLENQSCGPAVIPALTYAVGALIEKVYTDRGKELKEAPPVPMPVVLALEHLVEVLISEGKIPAAVFVWWAQILIYASLRWDDGRAEKKGHEICRAVLLSLWCAMARARLVEDQPEVVEPEIPEFVVRSTLPSKVRKEAESQSDKVEHVDKSAASPSKKKRKRQIERLREQLKQSSAKGAKVDRPTPPDKDKRIPSSEWQSITTAAQSVKGAKRCHYFNSSMGCSMGDKCRFKHACMKCGAAHPMVGNH</sequence>
<accession>A0ABP0IK51</accession>
<dbReference type="EMBL" id="CAXAMM010004236">
    <property type="protein sequence ID" value="CAK9002957.1"/>
    <property type="molecule type" value="Genomic_DNA"/>
</dbReference>
<name>A0ABP0IK51_9DINO</name>
<feature type="zinc finger region" description="C3H1-type" evidence="1">
    <location>
        <begin position="339"/>
        <end position="366"/>
    </location>
</feature>
<comment type="caution">
    <text evidence="4">The sequence shown here is derived from an EMBL/GenBank/DDBJ whole genome shotgun (WGS) entry which is preliminary data.</text>
</comment>
<dbReference type="InterPro" id="IPR000571">
    <property type="entry name" value="Znf_CCCH"/>
</dbReference>
<evidence type="ECO:0000256" key="1">
    <source>
        <dbReference type="PROSITE-ProRule" id="PRU00723"/>
    </source>
</evidence>
<evidence type="ECO:0000256" key="2">
    <source>
        <dbReference type="SAM" id="MobiDB-lite"/>
    </source>
</evidence>
<dbReference type="Proteomes" id="UP001642464">
    <property type="component" value="Unassembled WGS sequence"/>
</dbReference>
<keyword evidence="1" id="KW-0862">Zinc</keyword>
<feature type="region of interest" description="Disordered" evidence="2">
    <location>
        <begin position="265"/>
        <end position="325"/>
    </location>
</feature>
<evidence type="ECO:0000313" key="5">
    <source>
        <dbReference type="Proteomes" id="UP001642464"/>
    </source>
</evidence>
<feature type="domain" description="C3H1-type" evidence="3">
    <location>
        <begin position="339"/>
        <end position="366"/>
    </location>
</feature>
<protein>
    <recommendedName>
        <fullName evidence="3">C3H1-type domain-containing protein</fullName>
    </recommendedName>
</protein>